<name>A0ACC1U7X0_9AGAR</name>
<protein>
    <submittedName>
        <fullName evidence="1">Uncharacterized protein</fullName>
    </submittedName>
</protein>
<feature type="non-terminal residue" evidence="1">
    <location>
        <position position="1"/>
    </location>
</feature>
<proteinExistence type="predicted"/>
<organism evidence="1 2">
    <name type="scientific">Lentinula aff. lateritia</name>
    <dbReference type="NCBI Taxonomy" id="2804960"/>
    <lineage>
        <taxon>Eukaryota</taxon>
        <taxon>Fungi</taxon>
        <taxon>Dikarya</taxon>
        <taxon>Basidiomycota</taxon>
        <taxon>Agaricomycotina</taxon>
        <taxon>Agaricomycetes</taxon>
        <taxon>Agaricomycetidae</taxon>
        <taxon>Agaricales</taxon>
        <taxon>Marasmiineae</taxon>
        <taxon>Omphalotaceae</taxon>
        <taxon>Lentinula</taxon>
    </lineage>
</organism>
<keyword evidence="2" id="KW-1185">Reference proteome</keyword>
<dbReference type="Proteomes" id="UP001163835">
    <property type="component" value="Unassembled WGS sequence"/>
</dbReference>
<comment type="caution">
    <text evidence="1">The sequence shown here is derived from an EMBL/GenBank/DDBJ whole genome shotgun (WGS) entry which is preliminary data.</text>
</comment>
<dbReference type="EMBL" id="MU795004">
    <property type="protein sequence ID" value="KAJ3813049.1"/>
    <property type="molecule type" value="Genomic_DNA"/>
</dbReference>
<accession>A0ACC1U7X0</accession>
<evidence type="ECO:0000313" key="1">
    <source>
        <dbReference type="EMBL" id="KAJ3813049.1"/>
    </source>
</evidence>
<gene>
    <name evidence="1" type="ORF">F5876DRAFT_24933</name>
</gene>
<feature type="non-terminal residue" evidence="1">
    <location>
        <position position="146"/>
    </location>
</feature>
<reference evidence="1" key="1">
    <citation type="submission" date="2022-09" db="EMBL/GenBank/DDBJ databases">
        <title>A Global Phylogenomic Analysis of the Shiitake Genus Lentinula.</title>
        <authorList>
            <consortium name="DOE Joint Genome Institute"/>
            <person name="Sierra-Patev S."/>
            <person name="Min B."/>
            <person name="Naranjo-Ortiz M."/>
            <person name="Looney B."/>
            <person name="Konkel Z."/>
            <person name="Slot J.C."/>
            <person name="Sakamoto Y."/>
            <person name="Steenwyk J.L."/>
            <person name="Rokas A."/>
            <person name="Carro J."/>
            <person name="Camarero S."/>
            <person name="Ferreira P."/>
            <person name="Molpeceres G."/>
            <person name="Ruiz-Duenas F.J."/>
            <person name="Serrano A."/>
            <person name="Henrissat B."/>
            <person name="Drula E."/>
            <person name="Hughes K.W."/>
            <person name="Mata J.L."/>
            <person name="Ishikawa N.K."/>
            <person name="Vargas-Isla R."/>
            <person name="Ushijima S."/>
            <person name="Smith C.A."/>
            <person name="Ahrendt S."/>
            <person name="Andreopoulos W."/>
            <person name="He G."/>
            <person name="Labutti K."/>
            <person name="Lipzen A."/>
            <person name="Ng V."/>
            <person name="Riley R."/>
            <person name="Sandor L."/>
            <person name="Barry K."/>
            <person name="Martinez A.T."/>
            <person name="Xiao Y."/>
            <person name="Gibbons J.G."/>
            <person name="Terashima K."/>
            <person name="Grigoriev I.V."/>
            <person name="Hibbett D.S."/>
        </authorList>
    </citation>
    <scope>NUCLEOTIDE SEQUENCE</scope>
    <source>
        <strain evidence="1">TMI1499</strain>
    </source>
</reference>
<evidence type="ECO:0000313" key="2">
    <source>
        <dbReference type="Proteomes" id="UP001163835"/>
    </source>
</evidence>
<sequence length="146" mass="16096">IPGTDANGNTLNYAQMERLLERLVVPQSITLKVGAQVMLVKNLEQGSLVNGSVGTITNFSTSKQALKNGISVARIDSGQNMPFQTLYEPEQEEEAEGKEEDENNPSSNARVWPVVRFTNGREMLCIPLEFTVNSPLGTMEARRDQV</sequence>